<name>A0A1F7K967_9BACT</name>
<dbReference type="Gene3D" id="3.30.300.280">
    <property type="entry name" value="S-adenosylmethionine synthetase, C-terminal domain"/>
    <property type="match status" value="1"/>
</dbReference>
<dbReference type="Proteomes" id="UP000178450">
    <property type="component" value="Unassembled WGS sequence"/>
</dbReference>
<dbReference type="Gene3D" id="3.30.300.10">
    <property type="match status" value="1"/>
</dbReference>
<dbReference type="Pfam" id="PF01941">
    <property type="entry name" value="AdoMet_Synthase"/>
    <property type="match status" value="2"/>
</dbReference>
<evidence type="ECO:0008006" key="4">
    <source>
        <dbReference type="Google" id="ProtNLM"/>
    </source>
</evidence>
<accession>A0A1F7K967</accession>
<dbReference type="InterPro" id="IPR027790">
    <property type="entry name" value="AdoMet_synthase_2_family"/>
</dbReference>
<reference evidence="2 3" key="1">
    <citation type="journal article" date="2016" name="Nat. Commun.">
        <title>Thousands of microbial genomes shed light on interconnected biogeochemical processes in an aquifer system.</title>
        <authorList>
            <person name="Anantharaman K."/>
            <person name="Brown C.T."/>
            <person name="Hug L.A."/>
            <person name="Sharon I."/>
            <person name="Castelle C.J."/>
            <person name="Probst A.J."/>
            <person name="Thomas B.C."/>
            <person name="Singh A."/>
            <person name="Wilkins M.J."/>
            <person name="Karaoz U."/>
            <person name="Brodie E.L."/>
            <person name="Williams K.H."/>
            <person name="Hubbard S.S."/>
            <person name="Banfield J.F."/>
        </authorList>
    </citation>
    <scope>NUCLEOTIDE SEQUENCE [LARGE SCALE GENOMIC DNA]</scope>
</reference>
<organism evidence="2 3">
    <name type="scientific">Candidatus Roizmanbacteria bacterium RIFOXYA1_FULL_41_12</name>
    <dbReference type="NCBI Taxonomy" id="1802082"/>
    <lineage>
        <taxon>Bacteria</taxon>
        <taxon>Candidatus Roizmaniibacteriota</taxon>
    </lineage>
</organism>
<proteinExistence type="predicted"/>
<dbReference type="InterPro" id="IPR042544">
    <property type="entry name" value="AdoMet_synthase_3"/>
</dbReference>
<evidence type="ECO:0000313" key="2">
    <source>
        <dbReference type="EMBL" id="OGK64388.1"/>
    </source>
</evidence>
<comment type="caution">
    <text evidence="2">The sequence shown here is derived from an EMBL/GenBank/DDBJ whole genome shotgun (WGS) entry which is preliminary data.</text>
</comment>
<sequence length="409" mass="46184">MSSINFFPNPVIQRDFELIERKGIGHPDTLADALAESLSRSYSNYTLSHHGAILHHNFDKVGLLGGKAFVSFGKGYLTSPIRVLINGRVSTSFGDTSIPYMDLITDTVYAFFKEHFFDLVKKTDLKIHFNLSNASSPGKTEEKESEKGKRKFWFEPRDLDDLPELKSLFSNDTSLGCSYAPLTTLEKTVLSIEGLLNSKKYQKHHPWCGSDIKIMASRILKKIDITFCLPQIANYVYSLQEYKQNIDNSREEVFKIIRNNFPKSEINLNINTRDQYDTGELYLTATGSSIESGDEGLVGRGNRIHGLIPMLQPMSMEGACGKNPVYHVGKLYNIAAYKIANALFNKTGQPVMVFLVSQSGSDLIRPWKTIVCLDSNNLDLKQLIKLVKHELDSIPDITKELLQNKIRLY</sequence>
<gene>
    <name evidence="2" type="ORF">A2209_03675</name>
</gene>
<dbReference type="PANTHER" id="PTHR36697">
    <property type="entry name" value="S-ADENOSYLMETHIONINE SYNTHASE"/>
    <property type="match status" value="1"/>
</dbReference>
<dbReference type="PANTHER" id="PTHR36697:SF1">
    <property type="entry name" value="S-ADENOSYLMETHIONINE SYNTHASE"/>
    <property type="match status" value="1"/>
</dbReference>
<evidence type="ECO:0000256" key="1">
    <source>
        <dbReference type="SAM" id="Coils"/>
    </source>
</evidence>
<dbReference type="AlphaFoldDB" id="A0A1F7K967"/>
<evidence type="ECO:0000313" key="3">
    <source>
        <dbReference type="Proteomes" id="UP000178450"/>
    </source>
</evidence>
<keyword evidence="1" id="KW-0175">Coiled coil</keyword>
<dbReference type="EMBL" id="MGBG01000021">
    <property type="protein sequence ID" value="OGK64388.1"/>
    <property type="molecule type" value="Genomic_DNA"/>
</dbReference>
<feature type="coiled-coil region" evidence="1">
    <location>
        <begin position="232"/>
        <end position="259"/>
    </location>
</feature>
<protein>
    <recommendedName>
        <fullName evidence="4">Methionine adenosyltransferase</fullName>
    </recommendedName>
</protein>